<dbReference type="InterPro" id="IPR045864">
    <property type="entry name" value="aa-tRNA-synth_II/BPL/LPL"/>
</dbReference>
<dbReference type="Pfam" id="PF21996">
    <property type="entry name" value="HisZ-like"/>
    <property type="match status" value="1"/>
</dbReference>
<evidence type="ECO:0000256" key="5">
    <source>
        <dbReference type="ARBA" id="ARBA00020397"/>
    </source>
</evidence>
<dbReference type="GO" id="GO:0000105">
    <property type="term" value="P:L-histidine biosynthetic process"/>
    <property type="evidence" value="ECO:0007669"/>
    <property type="project" value="UniProtKB-UniRule"/>
</dbReference>
<evidence type="ECO:0000256" key="4">
    <source>
        <dbReference type="ARBA" id="ARBA00011496"/>
    </source>
</evidence>
<evidence type="ECO:0000256" key="3">
    <source>
        <dbReference type="ARBA" id="ARBA00005539"/>
    </source>
</evidence>
<comment type="pathway">
    <text evidence="2 10">Amino-acid biosynthesis; L-histidine biosynthesis; L-histidine from 5-phospho-alpha-D-ribose 1-diphosphate: step 1/9.</text>
</comment>
<evidence type="ECO:0000259" key="12">
    <source>
        <dbReference type="PROSITE" id="PS50862"/>
    </source>
</evidence>
<name>A0A1H2U7E9_9BACI</name>
<feature type="domain" description="Aminoacyl-transfer RNA synthetases class-II family profile" evidence="12">
    <location>
        <begin position="21"/>
        <end position="344"/>
    </location>
</feature>
<feature type="binding site" evidence="11">
    <location>
        <position position="129"/>
    </location>
    <ligand>
        <name>L-histidine</name>
        <dbReference type="ChEBI" id="CHEBI:57595"/>
    </ligand>
</feature>
<accession>A0A1H2U7E9</accession>
<dbReference type="Gene3D" id="3.40.50.12590">
    <property type="match status" value="1"/>
</dbReference>
<dbReference type="PANTHER" id="PTHR43707:SF1">
    <property type="entry name" value="HISTIDINE--TRNA LIGASE, MITOCHONDRIAL-RELATED"/>
    <property type="match status" value="1"/>
</dbReference>
<dbReference type="GO" id="GO:0005737">
    <property type="term" value="C:cytoplasm"/>
    <property type="evidence" value="ECO:0007669"/>
    <property type="project" value="UniProtKB-SubCell"/>
</dbReference>
<comment type="subunit">
    <text evidence="4 10">Heteromultimer composed of HisG and HisZ subunits.</text>
</comment>
<evidence type="ECO:0000256" key="8">
    <source>
        <dbReference type="ARBA" id="ARBA00023102"/>
    </source>
</evidence>
<evidence type="ECO:0000256" key="10">
    <source>
        <dbReference type="HAMAP-Rule" id="MF_00125"/>
    </source>
</evidence>
<gene>
    <name evidence="10" type="primary">hisZ</name>
    <name evidence="13" type="ORF">SAMN05421781_1577</name>
</gene>
<dbReference type="InterPro" id="IPR006195">
    <property type="entry name" value="aa-tRNA-synth_II"/>
</dbReference>
<dbReference type="GO" id="GO:0006427">
    <property type="term" value="P:histidyl-tRNA aminoacylation"/>
    <property type="evidence" value="ECO:0007669"/>
    <property type="project" value="InterPro"/>
</dbReference>
<keyword evidence="8 10" id="KW-0368">Histidine biosynthesis</keyword>
<evidence type="ECO:0000256" key="6">
    <source>
        <dbReference type="ARBA" id="ARBA00022490"/>
    </source>
</evidence>
<proteinExistence type="inferred from homology"/>
<dbReference type="GO" id="GO:0140096">
    <property type="term" value="F:catalytic activity, acting on a protein"/>
    <property type="evidence" value="ECO:0007669"/>
    <property type="project" value="UniProtKB-ARBA"/>
</dbReference>
<dbReference type="Pfam" id="PF13393">
    <property type="entry name" value="tRNA-synt_His"/>
    <property type="match status" value="1"/>
</dbReference>
<dbReference type="InterPro" id="IPR004517">
    <property type="entry name" value="HisZ"/>
</dbReference>
<dbReference type="GO" id="GO:0016757">
    <property type="term" value="F:glycosyltransferase activity"/>
    <property type="evidence" value="ECO:0007669"/>
    <property type="project" value="UniProtKB-KW"/>
</dbReference>
<keyword evidence="6 10" id="KW-0963">Cytoplasm</keyword>
<feature type="binding site" evidence="11">
    <location>
        <begin position="274"/>
        <end position="275"/>
    </location>
    <ligand>
        <name>L-histidine</name>
        <dbReference type="ChEBI" id="CHEBI:57595"/>
    </ligand>
</feature>
<dbReference type="InterPro" id="IPR041715">
    <property type="entry name" value="HisRS-like_core"/>
</dbReference>
<dbReference type="PIRSF" id="PIRSF001549">
    <property type="entry name" value="His-tRNA_synth"/>
    <property type="match status" value="1"/>
</dbReference>
<comment type="subcellular location">
    <subcellularLocation>
        <location evidence="1 10">Cytoplasm</location>
    </subcellularLocation>
</comment>
<feature type="binding site" evidence="11">
    <location>
        <begin position="81"/>
        <end position="83"/>
    </location>
    <ligand>
        <name>L-histidine</name>
        <dbReference type="ChEBI" id="CHEBI:57595"/>
    </ligand>
</feature>
<protein>
    <recommendedName>
        <fullName evidence="5 10">ATP phosphoribosyltransferase regulatory subunit</fullName>
    </recommendedName>
</protein>
<feature type="binding site" evidence="11">
    <location>
        <position position="111"/>
    </location>
    <ligand>
        <name>L-histidine</name>
        <dbReference type="ChEBI" id="CHEBI:57595"/>
    </ligand>
</feature>
<keyword evidence="13" id="KW-0808">Transferase</keyword>
<dbReference type="PANTHER" id="PTHR43707">
    <property type="entry name" value="HISTIDYL-TRNA SYNTHETASE"/>
    <property type="match status" value="1"/>
</dbReference>
<keyword evidence="13" id="KW-0328">Glycosyltransferase</keyword>
<dbReference type="UniPathway" id="UPA00031">
    <property type="reaction ID" value="UER00006"/>
</dbReference>
<evidence type="ECO:0000256" key="2">
    <source>
        <dbReference type="ARBA" id="ARBA00004667"/>
    </source>
</evidence>
<organism evidence="13 14">
    <name type="scientific">Marinococcus luteus</name>
    <dbReference type="NCBI Taxonomy" id="1122204"/>
    <lineage>
        <taxon>Bacteria</taxon>
        <taxon>Bacillati</taxon>
        <taxon>Bacillota</taxon>
        <taxon>Bacilli</taxon>
        <taxon>Bacillales</taxon>
        <taxon>Bacillaceae</taxon>
        <taxon>Marinococcus</taxon>
    </lineage>
</organism>
<evidence type="ECO:0000256" key="7">
    <source>
        <dbReference type="ARBA" id="ARBA00022605"/>
    </source>
</evidence>
<dbReference type="Proteomes" id="UP000199488">
    <property type="component" value="Unassembled WGS sequence"/>
</dbReference>
<evidence type="ECO:0000256" key="11">
    <source>
        <dbReference type="PIRSR" id="PIRSR001549-1"/>
    </source>
</evidence>
<dbReference type="CDD" id="cd00773">
    <property type="entry name" value="HisRS-like_core"/>
    <property type="match status" value="1"/>
</dbReference>
<keyword evidence="14" id="KW-1185">Reference proteome</keyword>
<dbReference type="NCBIfam" id="NF008941">
    <property type="entry name" value="PRK12292.2-4"/>
    <property type="match status" value="1"/>
</dbReference>
<comment type="similarity">
    <text evidence="3 10">Belongs to the class-II aminoacyl-tRNA synthetase family. HisZ subfamily.</text>
</comment>
<evidence type="ECO:0000313" key="13">
    <source>
        <dbReference type="EMBL" id="SDW51354.1"/>
    </source>
</evidence>
<evidence type="ECO:0000313" key="14">
    <source>
        <dbReference type="Proteomes" id="UP000199488"/>
    </source>
</evidence>
<dbReference type="OrthoDB" id="9800814at2"/>
<reference evidence="13 14" key="1">
    <citation type="submission" date="2016-10" db="EMBL/GenBank/DDBJ databases">
        <authorList>
            <person name="de Groot N.N."/>
        </authorList>
    </citation>
    <scope>NUCLEOTIDE SEQUENCE [LARGE SCALE GENOMIC DNA]</scope>
    <source>
        <strain evidence="13 14">DSM 23126</strain>
    </source>
</reference>
<dbReference type="Gene3D" id="3.30.930.10">
    <property type="entry name" value="Bira Bifunctional Protein, Domain 2"/>
    <property type="match status" value="1"/>
</dbReference>
<dbReference type="STRING" id="1122204.SAMN05421781_1577"/>
<evidence type="ECO:0000256" key="9">
    <source>
        <dbReference type="ARBA" id="ARBA00025246"/>
    </source>
</evidence>
<dbReference type="NCBIfam" id="TIGR00443">
    <property type="entry name" value="hisZ_biosyn_reg"/>
    <property type="match status" value="1"/>
</dbReference>
<dbReference type="SUPFAM" id="SSF55681">
    <property type="entry name" value="Class II aaRS and biotin synthetases"/>
    <property type="match status" value="1"/>
</dbReference>
<dbReference type="EMBL" id="FNNC01000003">
    <property type="protein sequence ID" value="SDW51354.1"/>
    <property type="molecule type" value="Genomic_DNA"/>
</dbReference>
<dbReference type="AlphaFoldDB" id="A0A1H2U7E9"/>
<dbReference type="HAMAP" id="MF_00125">
    <property type="entry name" value="HisZ"/>
    <property type="match status" value="1"/>
</dbReference>
<dbReference type="InterPro" id="IPR053846">
    <property type="entry name" value="HisZ-C"/>
</dbReference>
<evidence type="ECO:0000256" key="1">
    <source>
        <dbReference type="ARBA" id="ARBA00004496"/>
    </source>
</evidence>
<dbReference type="GO" id="GO:0004821">
    <property type="term" value="F:histidine-tRNA ligase activity"/>
    <property type="evidence" value="ECO:0007669"/>
    <property type="project" value="InterPro"/>
</dbReference>
<dbReference type="RefSeq" id="WP_091613432.1">
    <property type="nucleotide sequence ID" value="NZ_FNNC01000003.1"/>
</dbReference>
<comment type="miscellaneous">
    <text evidence="10">This function is generally fulfilled by the C-terminal part of HisG, which is missing in some bacteria such as this one.</text>
</comment>
<keyword evidence="7 10" id="KW-0028">Amino-acid biosynthesis</keyword>
<dbReference type="InterPro" id="IPR004516">
    <property type="entry name" value="HisRS/HisZ"/>
</dbReference>
<comment type="function">
    <text evidence="9 10">Required for the first step of histidine biosynthesis. May allow the feedback regulation of ATP phosphoribosyltransferase activity by histidine.</text>
</comment>
<sequence length="395" mass="44632">MSKLFMFEKPLGMRDALPGYFQTKRNVQRVINDEWESWGYLPVETPTLEYYDTVGSASAILDHQLFKLLDQQGRTLVLRPDMTAPIARVTASGLQNQHFPIRLAYHTNVFRAQQLEAGRPAEFEQLGVELIGDGTSSANGEVVSLMIEALRKTGLTTFQITVGHVGYVNALLEEVLGNDERADDLRRFLYEKNYVGYRQHVENLPLSSLDKKKLNSLLRLRGDWRTLDEALNLVQTPAAKEAVEELQELKTVLEHYELSDYIKLDFNLFMHMSYYTGIVFESYGNNLGVPLGSGGRYDELLQQFNRPAQAVGFGLRLDLLVEALGLTGAVPSQTCILFSPERRPEAVDQARRLRETGKRVVLQDIRGVEDVDQLSESYEDVVSMIGKKKEGASHE</sequence>
<feature type="binding site" evidence="11">
    <location>
        <position position="125"/>
    </location>
    <ligand>
        <name>L-histidine</name>
        <dbReference type="ChEBI" id="CHEBI:57595"/>
    </ligand>
</feature>
<dbReference type="PROSITE" id="PS50862">
    <property type="entry name" value="AA_TRNA_LIGASE_II"/>
    <property type="match status" value="1"/>
</dbReference>